<evidence type="ECO:0000313" key="3">
    <source>
        <dbReference type="Proteomes" id="UP000538929"/>
    </source>
</evidence>
<dbReference type="Gene3D" id="3.90.470.20">
    <property type="entry name" value="4'-phosphopantetheinyl transferase domain"/>
    <property type="match status" value="1"/>
</dbReference>
<keyword evidence="3" id="KW-1185">Reference proteome</keyword>
<feature type="region of interest" description="Disordered" evidence="1">
    <location>
        <begin position="1"/>
        <end position="20"/>
    </location>
</feature>
<comment type="caution">
    <text evidence="2">The sequence shown here is derived from an EMBL/GenBank/DDBJ whole genome shotgun (WGS) entry which is preliminary data.</text>
</comment>
<dbReference type="EMBL" id="VKHT01000625">
    <property type="protein sequence ID" value="MBB0245835.1"/>
    <property type="molecule type" value="Genomic_DNA"/>
</dbReference>
<dbReference type="GO" id="GO:0008897">
    <property type="term" value="F:holo-[acyl-carrier-protein] synthase activity"/>
    <property type="evidence" value="ECO:0007669"/>
    <property type="project" value="InterPro"/>
</dbReference>
<evidence type="ECO:0008006" key="4">
    <source>
        <dbReference type="Google" id="ProtNLM"/>
    </source>
</evidence>
<evidence type="ECO:0000256" key="1">
    <source>
        <dbReference type="SAM" id="MobiDB-lite"/>
    </source>
</evidence>
<protein>
    <recommendedName>
        <fullName evidence="4">4'-phosphopantetheinyl transferase superfamily protein</fullName>
    </recommendedName>
</protein>
<sequence>MTTVPIAVAPTGTEARPAHCPPPGPGVCDLWLVPVRRREEWDALLGEAERRRLADLPDGPVRDVFRTSRGAQRLILARYLGTAPGAVEPARECGHCADPRHGRPHLPGGSVDFSVSHTDRWLLLAVVGVG</sequence>
<reference evidence="3" key="1">
    <citation type="submission" date="2019-10" db="EMBL/GenBank/DDBJ databases">
        <title>Streptomyces sp. nov., a novel actinobacterium isolated from alkaline environment.</title>
        <authorList>
            <person name="Golinska P."/>
        </authorList>
    </citation>
    <scope>NUCLEOTIDE SEQUENCE [LARGE SCALE GENOMIC DNA]</scope>
    <source>
        <strain evidence="3">DSM 42118</strain>
    </source>
</reference>
<feature type="non-terminal residue" evidence="2">
    <location>
        <position position="130"/>
    </location>
</feature>
<dbReference type="AlphaFoldDB" id="A0A7W3TFZ2"/>
<gene>
    <name evidence="2" type="ORF">FNQ90_17410</name>
</gene>
<evidence type="ECO:0000313" key="2">
    <source>
        <dbReference type="EMBL" id="MBB0245835.1"/>
    </source>
</evidence>
<name>A0A7W3TFZ2_9ACTN</name>
<dbReference type="Proteomes" id="UP000538929">
    <property type="component" value="Unassembled WGS sequence"/>
</dbReference>
<dbReference type="RefSeq" id="WP_407699386.1">
    <property type="nucleotide sequence ID" value="NZ_VKHT01000625.1"/>
</dbReference>
<proteinExistence type="predicted"/>
<dbReference type="InterPro" id="IPR037143">
    <property type="entry name" value="4-PPantetheinyl_Trfase_dom_sf"/>
</dbReference>
<organism evidence="2 3">
    <name type="scientific">Streptomyces alkaliphilus</name>
    <dbReference type="NCBI Taxonomy" id="1472722"/>
    <lineage>
        <taxon>Bacteria</taxon>
        <taxon>Bacillati</taxon>
        <taxon>Actinomycetota</taxon>
        <taxon>Actinomycetes</taxon>
        <taxon>Kitasatosporales</taxon>
        <taxon>Streptomycetaceae</taxon>
        <taxon>Streptomyces</taxon>
    </lineage>
</organism>
<dbReference type="SUPFAM" id="SSF56214">
    <property type="entry name" value="4'-phosphopantetheinyl transferase"/>
    <property type="match status" value="1"/>
</dbReference>
<dbReference type="GO" id="GO:0000287">
    <property type="term" value="F:magnesium ion binding"/>
    <property type="evidence" value="ECO:0007669"/>
    <property type="project" value="InterPro"/>
</dbReference>
<accession>A0A7W3TFZ2</accession>